<dbReference type="EMBL" id="CADEAL010002126">
    <property type="protein sequence ID" value="CAB1438264.1"/>
    <property type="molecule type" value="Genomic_DNA"/>
</dbReference>
<gene>
    <name evidence="3" type="ORF">PLEPLA_LOCUS26211</name>
</gene>
<organism evidence="3 4">
    <name type="scientific">Pleuronectes platessa</name>
    <name type="common">European plaice</name>
    <dbReference type="NCBI Taxonomy" id="8262"/>
    <lineage>
        <taxon>Eukaryota</taxon>
        <taxon>Metazoa</taxon>
        <taxon>Chordata</taxon>
        <taxon>Craniata</taxon>
        <taxon>Vertebrata</taxon>
        <taxon>Euteleostomi</taxon>
        <taxon>Actinopterygii</taxon>
        <taxon>Neopterygii</taxon>
        <taxon>Teleostei</taxon>
        <taxon>Neoteleostei</taxon>
        <taxon>Acanthomorphata</taxon>
        <taxon>Carangaria</taxon>
        <taxon>Pleuronectiformes</taxon>
        <taxon>Pleuronectoidei</taxon>
        <taxon>Pleuronectidae</taxon>
        <taxon>Pleuronectes</taxon>
    </lineage>
</organism>
<evidence type="ECO:0000256" key="1">
    <source>
        <dbReference type="SAM" id="MobiDB-lite"/>
    </source>
</evidence>
<proteinExistence type="predicted"/>
<feature type="region of interest" description="Disordered" evidence="1">
    <location>
        <begin position="56"/>
        <end position="83"/>
    </location>
</feature>
<keyword evidence="2" id="KW-0472">Membrane</keyword>
<keyword evidence="2" id="KW-0812">Transmembrane</keyword>
<keyword evidence="2" id="KW-1133">Transmembrane helix</keyword>
<name>A0A9N7USJ4_PLEPL</name>
<comment type="caution">
    <text evidence="3">The sequence shown here is derived from an EMBL/GenBank/DDBJ whole genome shotgun (WGS) entry which is preliminary data.</text>
</comment>
<dbReference type="AlphaFoldDB" id="A0A9N7USJ4"/>
<keyword evidence="4" id="KW-1185">Reference proteome</keyword>
<protein>
    <submittedName>
        <fullName evidence="3">Uncharacterized protein</fullName>
    </submittedName>
</protein>
<evidence type="ECO:0000256" key="2">
    <source>
        <dbReference type="SAM" id="Phobius"/>
    </source>
</evidence>
<accession>A0A9N7USJ4</accession>
<dbReference type="Proteomes" id="UP001153269">
    <property type="component" value="Unassembled WGS sequence"/>
</dbReference>
<feature type="transmembrane region" description="Helical" evidence="2">
    <location>
        <begin position="114"/>
        <end position="138"/>
    </location>
</feature>
<evidence type="ECO:0000313" key="3">
    <source>
        <dbReference type="EMBL" id="CAB1438264.1"/>
    </source>
</evidence>
<reference evidence="3" key="1">
    <citation type="submission" date="2020-03" db="EMBL/GenBank/DDBJ databases">
        <authorList>
            <person name="Weist P."/>
        </authorList>
    </citation>
    <scope>NUCLEOTIDE SEQUENCE</scope>
</reference>
<sequence length="168" mass="18604">MNSEMLKGNLSQKNEVLDQKHALYCGVMLVKEKLPWAGGCFAKLFVLGSVVAGPGPNGEAEVERCGRSRDGRERDEESPRTPTAEIALLSSLEDGMEAENISSNSTSQSEYSQLAIWGLAGLPWIILCPLRIMILVYIRIYQVAKTRTRTMSEKKRDVNTLVRMDGQG</sequence>
<feature type="compositionally biased region" description="Basic and acidic residues" evidence="1">
    <location>
        <begin position="61"/>
        <end position="79"/>
    </location>
</feature>
<evidence type="ECO:0000313" key="4">
    <source>
        <dbReference type="Proteomes" id="UP001153269"/>
    </source>
</evidence>